<dbReference type="Pfam" id="PF07589">
    <property type="entry name" value="PEP-CTERM"/>
    <property type="match status" value="1"/>
</dbReference>
<dbReference type="Proteomes" id="UP000484015">
    <property type="component" value="Unassembled WGS sequence"/>
</dbReference>
<organism evidence="2 3">
    <name type="scientific">Pseudoduganella ginsengisoli</name>
    <dbReference type="NCBI Taxonomy" id="1462440"/>
    <lineage>
        <taxon>Bacteria</taxon>
        <taxon>Pseudomonadati</taxon>
        <taxon>Pseudomonadota</taxon>
        <taxon>Betaproteobacteria</taxon>
        <taxon>Burkholderiales</taxon>
        <taxon>Oxalobacteraceae</taxon>
        <taxon>Telluria group</taxon>
        <taxon>Pseudoduganella</taxon>
    </lineage>
</organism>
<dbReference type="InterPro" id="IPR013424">
    <property type="entry name" value="Ice-binding_C"/>
</dbReference>
<dbReference type="EMBL" id="WNLA01000009">
    <property type="protein sequence ID" value="MTW03371.1"/>
    <property type="molecule type" value="Genomic_DNA"/>
</dbReference>
<dbReference type="OrthoDB" id="9180393at2"/>
<feature type="domain" description="Ice-binding protein C-terminal" evidence="1">
    <location>
        <begin position="210"/>
        <end position="232"/>
    </location>
</feature>
<evidence type="ECO:0000313" key="2">
    <source>
        <dbReference type="EMBL" id="MTW03371.1"/>
    </source>
</evidence>
<dbReference type="AlphaFoldDB" id="A0A6L6Q230"/>
<protein>
    <submittedName>
        <fullName evidence="2">PEP-CTERM sorting domain-containing protein</fullName>
    </submittedName>
</protein>
<gene>
    <name evidence="2" type="ORF">GM668_14890</name>
</gene>
<proteinExistence type="predicted"/>
<keyword evidence="3" id="KW-1185">Reference proteome</keyword>
<evidence type="ECO:0000313" key="3">
    <source>
        <dbReference type="Proteomes" id="UP000484015"/>
    </source>
</evidence>
<accession>A0A6L6Q230</accession>
<sequence>MGNNNPASVTVDNNLGYLNDGLLNGEGNLIPFNYFITQSQLQDLNPNDVGARDPGWVELGRITNASALNSAGSATMVADSIKTSTGTLNLGSILSFTESAAPITSGGSRAGTWTLSLDANIVNVLKNNGLFQRNNFDQLAFVVKASDKWAVYDFDFTKLPAGMFDLTQPYSLSGTWNLNDFKNDPTKPDQGLSFLGVWARDPVLSQPTNVPEPGVLALFGAGLLGMAAARRRRQSK</sequence>
<reference evidence="2 3" key="1">
    <citation type="submission" date="2019-11" db="EMBL/GenBank/DDBJ databases">
        <title>Type strains purchased from KCTC, JCM and DSMZ.</title>
        <authorList>
            <person name="Lu H."/>
        </authorList>
    </citation>
    <scope>NUCLEOTIDE SEQUENCE [LARGE SCALE GENOMIC DNA]</scope>
    <source>
        <strain evidence="2 3">KCTC 42409</strain>
    </source>
</reference>
<dbReference type="NCBIfam" id="TIGR02595">
    <property type="entry name" value="PEP_CTERM"/>
    <property type="match status" value="1"/>
</dbReference>
<evidence type="ECO:0000259" key="1">
    <source>
        <dbReference type="Pfam" id="PF07589"/>
    </source>
</evidence>
<comment type="caution">
    <text evidence="2">The sequence shown here is derived from an EMBL/GenBank/DDBJ whole genome shotgun (WGS) entry which is preliminary data.</text>
</comment>
<name>A0A6L6Q230_9BURK</name>